<comment type="function">
    <text evidence="7">Component in a DNA repair pathway. Removal of UV LIGHT damaged nucleotides. Recognizes pyrimidine dimers and cleave a phosphodiester bond immediately 5' to the lesion.</text>
</comment>
<evidence type="ECO:0000256" key="6">
    <source>
        <dbReference type="ARBA" id="ARBA00023204"/>
    </source>
</evidence>
<dbReference type="EC" id="3.-.-.-" evidence="8"/>
<dbReference type="GO" id="GO:0009411">
    <property type="term" value="P:response to UV"/>
    <property type="evidence" value="ECO:0007669"/>
    <property type="project" value="InterPro"/>
</dbReference>
<dbReference type="InterPro" id="IPR023520">
    <property type="entry name" value="UvdE_bac"/>
</dbReference>
<protein>
    <recommendedName>
        <fullName evidence="8">UV DNA damage endonuclease</fullName>
        <shortName evidence="8">UV-endonuclease</shortName>
        <shortName evidence="8">UVED</shortName>
        <ecNumber evidence="8">3.-.-.-</ecNumber>
    </recommendedName>
</protein>
<evidence type="ECO:0000256" key="2">
    <source>
        <dbReference type="ARBA" id="ARBA00022759"/>
    </source>
</evidence>
<comment type="function">
    <text evidence="8">Component in a DNA repair pathway. Removal of UV-light damaged nucleotides. Recognizes pyrimidine dimers and cleave a phosphodiester bond immediately 5' to the lesion.</text>
</comment>
<dbReference type="SUPFAM" id="SSF51658">
    <property type="entry name" value="Xylose isomerase-like"/>
    <property type="match status" value="1"/>
</dbReference>
<dbReference type="NCBIfam" id="TIGR00629">
    <property type="entry name" value="uvde"/>
    <property type="match status" value="1"/>
</dbReference>
<dbReference type="Pfam" id="PF03851">
    <property type="entry name" value="UvdE"/>
    <property type="match status" value="1"/>
</dbReference>
<keyword evidence="3 8" id="KW-0227">DNA damage</keyword>
<keyword evidence="10" id="KW-1185">Reference proteome</keyword>
<dbReference type="GO" id="GO:0006289">
    <property type="term" value="P:nucleotide-excision repair"/>
    <property type="evidence" value="ECO:0007669"/>
    <property type="project" value="InterPro"/>
</dbReference>
<comment type="caution">
    <text evidence="9">The sequence shown here is derived from an EMBL/GenBank/DDBJ whole genome shotgun (WGS) entry which is preliminary data.</text>
</comment>
<evidence type="ECO:0000313" key="9">
    <source>
        <dbReference type="EMBL" id="MBS4212555.1"/>
    </source>
</evidence>
<dbReference type="GO" id="GO:0004519">
    <property type="term" value="F:endonuclease activity"/>
    <property type="evidence" value="ECO:0007669"/>
    <property type="project" value="UniProtKB-UniRule"/>
</dbReference>
<dbReference type="AlphaFoldDB" id="A0A942U3I0"/>
<dbReference type="PANTHER" id="PTHR31290:SF5">
    <property type="entry name" value="UV-DAMAGE ENDONUCLEASE"/>
    <property type="match status" value="1"/>
</dbReference>
<dbReference type="GO" id="GO:0006290">
    <property type="term" value="P:pyrimidine dimer repair"/>
    <property type="evidence" value="ECO:0007669"/>
    <property type="project" value="UniProtKB-UniRule"/>
</dbReference>
<dbReference type="EMBL" id="JAGYPF010000002">
    <property type="protein sequence ID" value="MBS4212555.1"/>
    <property type="molecule type" value="Genomic_DNA"/>
</dbReference>
<keyword evidence="1 8" id="KW-0540">Nuclease</keyword>
<dbReference type="PANTHER" id="PTHR31290">
    <property type="entry name" value="UV-DAMAGE ENDONUCLEASE"/>
    <property type="match status" value="1"/>
</dbReference>
<keyword evidence="5 8" id="KW-0378">Hydrolase</keyword>
<evidence type="ECO:0000256" key="4">
    <source>
        <dbReference type="ARBA" id="ARBA00022769"/>
    </source>
</evidence>
<dbReference type="HAMAP" id="MF_00606">
    <property type="entry name" value="UV_endonuclease"/>
    <property type="match status" value="1"/>
</dbReference>
<reference evidence="9" key="1">
    <citation type="submission" date="2021-05" db="EMBL/GenBank/DDBJ databases">
        <title>Novel Bacillus species.</title>
        <authorList>
            <person name="Liu G."/>
        </authorList>
    </citation>
    <scope>NUCLEOTIDE SEQUENCE</scope>
    <source>
        <strain evidence="9">FJAT-49825</strain>
    </source>
</reference>
<dbReference type="GO" id="GO:0016787">
    <property type="term" value="F:hydrolase activity"/>
    <property type="evidence" value="ECO:0007669"/>
    <property type="project" value="UniProtKB-KW"/>
</dbReference>
<gene>
    <name evidence="8 9" type="primary">uvsE</name>
    <name evidence="9" type="ORF">KHA99_08870</name>
</gene>
<dbReference type="Proteomes" id="UP000679749">
    <property type="component" value="Unassembled WGS sequence"/>
</dbReference>
<keyword evidence="2 8" id="KW-0255">Endonuclease</keyword>
<organism evidence="9 10">
    <name type="scientific">Neobacillus rhizophilus</name>
    <dbReference type="NCBI Taxonomy" id="2833579"/>
    <lineage>
        <taxon>Bacteria</taxon>
        <taxon>Bacillati</taxon>
        <taxon>Bacillota</taxon>
        <taxon>Bacilli</taxon>
        <taxon>Bacillales</taxon>
        <taxon>Bacillaceae</taxon>
        <taxon>Neobacillus</taxon>
    </lineage>
</organism>
<evidence type="ECO:0000256" key="8">
    <source>
        <dbReference type="HAMAP-Rule" id="MF_00606"/>
    </source>
</evidence>
<sequence>MRIRFGYVSHAISLWDASPAKMLTFARYQQLNSEERAAKLREITKQNLNHTLRMLHYNVAHELELYRFSSSIVPLATHPEVRWDFVAPFRSEWQEIGNLVKKHNLRVSFHPNQFTLFTSPKPQITENAVIDMTYHFQMLDAMGVAANSLINIHIGGAYGDKQQALARFHQNLKALPAHIKNIMTLENDDKTYTAEETLAVCEKEMIPFVFDYHHHMANPCTKPLEELLSRIFQTWSHRPSLLPKVHISSPKSEKEYRSHADFVDPEFIMPFLKMLIESGRDVDFMIEAKAKDQACLKLVEDLSKIRGFKRISGGALEIKQHQ</sequence>
<evidence type="ECO:0000256" key="1">
    <source>
        <dbReference type="ARBA" id="ARBA00022722"/>
    </source>
</evidence>
<proteinExistence type="inferred from homology"/>
<dbReference type="InterPro" id="IPR036237">
    <property type="entry name" value="Xyl_isomerase-like_sf"/>
</dbReference>
<name>A0A942U3I0_9BACI</name>
<keyword evidence="6 8" id="KW-0234">DNA repair</keyword>
<accession>A0A942U3I0</accession>
<dbReference type="InterPro" id="IPR004601">
    <property type="entry name" value="UvdE"/>
</dbReference>
<dbReference type="RefSeq" id="WP_213117101.1">
    <property type="nucleotide sequence ID" value="NZ_JAGYPF010000002.1"/>
</dbReference>
<keyword evidence="4 8" id="KW-0228">DNA excision</keyword>
<evidence type="ECO:0000256" key="7">
    <source>
        <dbReference type="ARBA" id="ARBA00025029"/>
    </source>
</evidence>
<comment type="similarity">
    <text evidence="8">Belongs to the uve1/UvsE family.</text>
</comment>
<evidence type="ECO:0000256" key="3">
    <source>
        <dbReference type="ARBA" id="ARBA00022763"/>
    </source>
</evidence>
<evidence type="ECO:0000256" key="5">
    <source>
        <dbReference type="ARBA" id="ARBA00022801"/>
    </source>
</evidence>
<evidence type="ECO:0000313" key="10">
    <source>
        <dbReference type="Proteomes" id="UP000679749"/>
    </source>
</evidence>
<dbReference type="Gene3D" id="3.20.20.150">
    <property type="entry name" value="Divalent-metal-dependent TIM barrel enzymes"/>
    <property type="match status" value="1"/>
</dbReference>